<sequence length="411" mass="45192">MAESYLLLPAIWTSYTEALILPVVPKDNVAGNQENLLAKQRSADQLEHNSRTSEEIEDQVAEKDQASASSECILPSWRFQVFKTTTNKAPTRIIVGRRTVTEILGTLPFLLSGGGGTENGQRANADNAQRGDRRRHPRLKENTNALVHSLKREAQRATSYHDLVLQEVAAGPRGRTNQGNQAHVRFNVAFGLFHWFPHGSQAVGLKQLDYELVKARSTAIWNTMEVHLVKRAFLVFSPLPSFSQPQLACDVPCPSNSWSTEVHTNREVKQEGRRLYRLITWVENGVVKVATVVLQKETCVPGDVQDSSILNPVEVDRPNDKLLLMLGNDPDLKGNREPDMVKGKTCAPGLIQNETTGKAGELPLLQVGNNISDLGGVQHSSSSRASGRGQSADLEPQASGFSAQPSEQPRC</sequence>
<name>A0AAD4LH39_9AGAM</name>
<dbReference type="EMBL" id="JAKELL010000042">
    <property type="protein sequence ID" value="KAH8988361.1"/>
    <property type="molecule type" value="Genomic_DNA"/>
</dbReference>
<feature type="region of interest" description="Disordered" evidence="1">
    <location>
        <begin position="114"/>
        <end position="135"/>
    </location>
</feature>
<reference evidence="2" key="1">
    <citation type="submission" date="2022-01" db="EMBL/GenBank/DDBJ databases">
        <title>Comparative genomics reveals a dynamic genome evolution in the ectomycorrhizal milk-cap (Lactarius) mushrooms.</title>
        <authorList>
            <consortium name="DOE Joint Genome Institute"/>
            <person name="Lebreton A."/>
            <person name="Tang N."/>
            <person name="Kuo A."/>
            <person name="LaButti K."/>
            <person name="Drula E."/>
            <person name="Barry K."/>
            <person name="Clum A."/>
            <person name="Lipzen A."/>
            <person name="Mousain D."/>
            <person name="Ng V."/>
            <person name="Wang R."/>
            <person name="Wang X."/>
            <person name="Dai Y."/>
            <person name="Henrissat B."/>
            <person name="Grigoriev I.V."/>
            <person name="Guerin-Laguette A."/>
            <person name="Yu F."/>
            <person name="Martin F.M."/>
        </authorList>
    </citation>
    <scope>NUCLEOTIDE SEQUENCE</scope>
    <source>
        <strain evidence="2">QP</strain>
    </source>
</reference>
<dbReference type="AlphaFoldDB" id="A0AAD4LH39"/>
<feature type="region of interest" description="Disordered" evidence="1">
    <location>
        <begin position="373"/>
        <end position="411"/>
    </location>
</feature>
<feature type="compositionally biased region" description="Polar residues" evidence="1">
    <location>
        <begin position="399"/>
        <end position="411"/>
    </location>
</feature>
<accession>A0AAD4LH39</accession>
<feature type="compositionally biased region" description="Basic and acidic residues" evidence="1">
    <location>
        <begin position="41"/>
        <end position="64"/>
    </location>
</feature>
<protein>
    <submittedName>
        <fullName evidence="2">Uncharacterized protein</fullName>
    </submittedName>
</protein>
<organism evidence="2 3">
    <name type="scientific">Lactarius akahatsu</name>
    <dbReference type="NCBI Taxonomy" id="416441"/>
    <lineage>
        <taxon>Eukaryota</taxon>
        <taxon>Fungi</taxon>
        <taxon>Dikarya</taxon>
        <taxon>Basidiomycota</taxon>
        <taxon>Agaricomycotina</taxon>
        <taxon>Agaricomycetes</taxon>
        <taxon>Russulales</taxon>
        <taxon>Russulaceae</taxon>
        <taxon>Lactarius</taxon>
    </lineage>
</organism>
<evidence type="ECO:0000313" key="2">
    <source>
        <dbReference type="EMBL" id="KAH8988361.1"/>
    </source>
</evidence>
<evidence type="ECO:0000313" key="3">
    <source>
        <dbReference type="Proteomes" id="UP001201163"/>
    </source>
</evidence>
<keyword evidence="3" id="KW-1185">Reference proteome</keyword>
<dbReference type="Proteomes" id="UP001201163">
    <property type="component" value="Unassembled WGS sequence"/>
</dbReference>
<evidence type="ECO:0000256" key="1">
    <source>
        <dbReference type="SAM" id="MobiDB-lite"/>
    </source>
</evidence>
<feature type="compositionally biased region" description="Low complexity" evidence="1">
    <location>
        <begin position="378"/>
        <end position="392"/>
    </location>
</feature>
<gene>
    <name evidence="2" type="ORF">EDB92DRAFT_1817552</name>
</gene>
<feature type="region of interest" description="Disordered" evidence="1">
    <location>
        <begin position="40"/>
        <end position="64"/>
    </location>
</feature>
<proteinExistence type="predicted"/>
<comment type="caution">
    <text evidence="2">The sequence shown here is derived from an EMBL/GenBank/DDBJ whole genome shotgun (WGS) entry which is preliminary data.</text>
</comment>